<reference evidence="3 4" key="1">
    <citation type="journal article" date="2014" name="Nat. Commun.">
        <title>Molecular traces of alternative social organization in a termite genome.</title>
        <authorList>
            <person name="Terrapon N."/>
            <person name="Li C."/>
            <person name="Robertson H.M."/>
            <person name="Ji L."/>
            <person name="Meng X."/>
            <person name="Booth W."/>
            <person name="Chen Z."/>
            <person name="Childers C.P."/>
            <person name="Glastad K.M."/>
            <person name="Gokhale K."/>
            <person name="Gowin J."/>
            <person name="Gronenberg W."/>
            <person name="Hermansen R.A."/>
            <person name="Hu H."/>
            <person name="Hunt B.G."/>
            <person name="Huylmans A.K."/>
            <person name="Khalil S.M."/>
            <person name="Mitchell R.D."/>
            <person name="Munoz-Torres M.C."/>
            <person name="Mustard J.A."/>
            <person name="Pan H."/>
            <person name="Reese J.T."/>
            <person name="Scharf M.E."/>
            <person name="Sun F."/>
            <person name="Vogel H."/>
            <person name="Xiao J."/>
            <person name="Yang W."/>
            <person name="Yang Z."/>
            <person name="Yang Z."/>
            <person name="Zhou J."/>
            <person name="Zhu J."/>
            <person name="Brent C.S."/>
            <person name="Elsik C.G."/>
            <person name="Goodisman M.A."/>
            <person name="Liberles D.A."/>
            <person name="Roe R.M."/>
            <person name="Vargo E.L."/>
            <person name="Vilcinskas A."/>
            <person name="Wang J."/>
            <person name="Bornberg-Bauer E."/>
            <person name="Korb J."/>
            <person name="Zhang G."/>
            <person name="Liebig J."/>
        </authorList>
    </citation>
    <scope>NUCLEOTIDE SEQUENCE [LARGE SCALE GENOMIC DNA]</scope>
    <source>
        <tissue evidence="3">Whole organism</tissue>
    </source>
</reference>
<dbReference type="GO" id="GO:0000981">
    <property type="term" value="F:DNA-binding transcription factor activity, RNA polymerase II-specific"/>
    <property type="evidence" value="ECO:0007669"/>
    <property type="project" value="TreeGrafter"/>
</dbReference>
<dbReference type="GO" id="GO:0005634">
    <property type="term" value="C:nucleus"/>
    <property type="evidence" value="ECO:0007669"/>
    <property type="project" value="UniProtKB-ARBA"/>
</dbReference>
<dbReference type="SMART" id="SM00338">
    <property type="entry name" value="BRLZ"/>
    <property type="match status" value="1"/>
</dbReference>
<dbReference type="PANTHER" id="PTHR23334:SF20">
    <property type="entry name" value="BASIC LEUCINE ZIPPER 24"/>
    <property type="match status" value="1"/>
</dbReference>
<sequence length="817" mass="89875">MLKRKDGLIWAVAQVSQRGNNSVGVLNSSCKEVKSTNHFHAVPNGMSYLEQEEPTWSQNIDSAASMFPPSTLSPTLDLGQWGENFQDLSSWCRKPPRGTSSITVDDTKGSSCIAQDDELNTPVIGVLHEFNFTSTSCALQEETSPYLCDGASWEIPPPLDLLQMPCTDEDKKSFETVKKTDSDNTQSTPADAFFVDDTLGLSVGHEEEIVSSHINQERIDLEVTENKEPDDLKLMVNANELGDQSGVKRIDFGNCESVEVSNRAVKGIGVGSGSLESLLGLDFGVEAVNGIFSVDRNSQRADTNLNLKNILAGSICHITSDEQRTVETPTVTLVANEVSNAITTKSQVIGPSNTNIHLIKQSMRSKESFSGKDAAKFASPSVNGSKEFCGSNAMAANIWRTDVPVKMGEQPKAVNCKHLENAVPVEVLADDLPSSTSSEPHLLLSSAKDEITSGHVMKPQFAVNVENATKRNLRLNLATQLSADDIISTPVVLEPLLKQGEPFDLLAYVFDDDQAFRLDWPDTIGVGFDGKIPKSCTAEASGTKPTNNAELLGSFQGDATVSVVEPFVTEKSPDGRWNIIESEHMEVEEIEDESLSSSIKILGKSDVQFEGWTKTNVTKGFKAVRETRKHLSTQSTLESKILQDGPVLKLKISKRKLSAGRGSDTNVLSQKQVSPRKNVSELEELPLSRRTRGKPEKRSSPSTSKEEESRSGRGSLQRRRSSSRSVPDDAWTPPSKRSRQSSVDSDCDRYRELRDRNNEASRKSRQSRKVREGEMKETAGKLERENQSLKIKADEMERLVKKLREALLEAVMKTKKE</sequence>
<dbReference type="Gene3D" id="1.20.5.170">
    <property type="match status" value="1"/>
</dbReference>
<proteinExistence type="predicted"/>
<dbReference type="InterPro" id="IPR046347">
    <property type="entry name" value="bZIP_sf"/>
</dbReference>
<dbReference type="GO" id="GO:0000978">
    <property type="term" value="F:RNA polymerase II cis-regulatory region sequence-specific DNA binding"/>
    <property type="evidence" value="ECO:0007669"/>
    <property type="project" value="TreeGrafter"/>
</dbReference>
<feature type="compositionally biased region" description="Polar residues" evidence="1">
    <location>
        <begin position="663"/>
        <end position="677"/>
    </location>
</feature>
<dbReference type="eggNOG" id="ENOG502SBKU">
    <property type="taxonomic scope" value="Eukaryota"/>
</dbReference>
<keyword evidence="4" id="KW-1185">Reference proteome</keyword>
<dbReference type="Proteomes" id="UP000027135">
    <property type="component" value="Unassembled WGS sequence"/>
</dbReference>
<dbReference type="CDD" id="cd14813">
    <property type="entry name" value="bZIP_BmCbz-like"/>
    <property type="match status" value="1"/>
</dbReference>
<dbReference type="InParanoid" id="A0A067RHC7"/>
<evidence type="ECO:0000313" key="3">
    <source>
        <dbReference type="EMBL" id="KDR23256.1"/>
    </source>
</evidence>
<dbReference type="PANTHER" id="PTHR23334">
    <property type="entry name" value="CCAAT/ENHANCER BINDING PROTEIN"/>
    <property type="match status" value="1"/>
</dbReference>
<evidence type="ECO:0000313" key="4">
    <source>
        <dbReference type="Proteomes" id="UP000027135"/>
    </source>
</evidence>
<feature type="compositionally biased region" description="Basic and acidic residues" evidence="1">
    <location>
        <begin position="746"/>
        <end position="762"/>
    </location>
</feature>
<evidence type="ECO:0000259" key="2">
    <source>
        <dbReference type="PROSITE" id="PS50217"/>
    </source>
</evidence>
<dbReference type="EMBL" id="KK852470">
    <property type="protein sequence ID" value="KDR23256.1"/>
    <property type="molecule type" value="Genomic_DNA"/>
</dbReference>
<dbReference type="GO" id="GO:0006351">
    <property type="term" value="P:DNA-templated transcription"/>
    <property type="evidence" value="ECO:0007669"/>
    <property type="project" value="InterPro"/>
</dbReference>
<dbReference type="InterPro" id="IPR031106">
    <property type="entry name" value="C/EBP"/>
</dbReference>
<dbReference type="PROSITE" id="PS50217">
    <property type="entry name" value="BZIP"/>
    <property type="match status" value="1"/>
</dbReference>
<dbReference type="InterPro" id="IPR004827">
    <property type="entry name" value="bZIP"/>
</dbReference>
<evidence type="ECO:0000256" key="1">
    <source>
        <dbReference type="SAM" id="MobiDB-lite"/>
    </source>
</evidence>
<protein>
    <recommendedName>
        <fullName evidence="2">BZIP domain-containing protein</fullName>
    </recommendedName>
</protein>
<feature type="compositionally biased region" description="Basic and acidic residues" evidence="1">
    <location>
        <begin position="769"/>
        <end position="786"/>
    </location>
</feature>
<accession>A0A067RHC7</accession>
<dbReference type="Pfam" id="PF07716">
    <property type="entry name" value="bZIP_2"/>
    <property type="match status" value="1"/>
</dbReference>
<feature type="region of interest" description="Disordered" evidence="1">
    <location>
        <begin position="658"/>
        <end position="786"/>
    </location>
</feature>
<dbReference type="STRING" id="136037.A0A067RHC7"/>
<gene>
    <name evidence="3" type="ORF">L798_07158</name>
</gene>
<dbReference type="SUPFAM" id="SSF57959">
    <property type="entry name" value="Leucine zipper domain"/>
    <property type="match status" value="1"/>
</dbReference>
<organism evidence="3 4">
    <name type="scientific">Zootermopsis nevadensis</name>
    <name type="common">Dampwood termite</name>
    <dbReference type="NCBI Taxonomy" id="136037"/>
    <lineage>
        <taxon>Eukaryota</taxon>
        <taxon>Metazoa</taxon>
        <taxon>Ecdysozoa</taxon>
        <taxon>Arthropoda</taxon>
        <taxon>Hexapoda</taxon>
        <taxon>Insecta</taxon>
        <taxon>Pterygota</taxon>
        <taxon>Neoptera</taxon>
        <taxon>Polyneoptera</taxon>
        <taxon>Dictyoptera</taxon>
        <taxon>Blattodea</taxon>
        <taxon>Blattoidea</taxon>
        <taxon>Termitoidae</taxon>
        <taxon>Termopsidae</taxon>
        <taxon>Zootermopsis</taxon>
    </lineage>
</organism>
<feature type="compositionally biased region" description="Basic and acidic residues" evidence="1">
    <location>
        <begin position="693"/>
        <end position="711"/>
    </location>
</feature>
<dbReference type="AlphaFoldDB" id="A0A067RHC7"/>
<feature type="domain" description="BZIP" evidence="2">
    <location>
        <begin position="747"/>
        <end position="810"/>
    </location>
</feature>
<name>A0A067RHC7_ZOONE</name>